<proteinExistence type="predicted"/>
<sequence>MLQQQGAQMPNVQFVPVPAETYYSMVNSGKDPVTLFNNPHQYEAQQPQQTVQMERPSYEHFLTPNFVMPKMENFKQIEVPASSQNPHELVDSISEGHSFGSLPRPPVATIMIKESPSHLSSRSTEPFINSANSSNVQGPVPYVPSRSLISSGSSSSNNMPVDVLALLQHAHAMHLIGDKDNFQVIDYLITMFKFLASRYLVVDGIRFKGNALTFSDYAKEDAMTSQSV</sequence>
<reference evidence="1 2" key="1">
    <citation type="journal article" date="2017" name="Curr. Biol.">
        <title>Genome architecture and evolution of a unichromosomal asexual nematode.</title>
        <authorList>
            <person name="Fradin H."/>
            <person name="Zegar C."/>
            <person name="Gutwein M."/>
            <person name="Lucas J."/>
            <person name="Kovtun M."/>
            <person name="Corcoran D."/>
            <person name="Baugh L.R."/>
            <person name="Kiontke K."/>
            <person name="Gunsalus K."/>
            <person name="Fitch D.H."/>
            <person name="Piano F."/>
        </authorList>
    </citation>
    <scope>NUCLEOTIDE SEQUENCE [LARGE SCALE GENOMIC DNA]</scope>
    <source>
        <strain evidence="1">PF1309</strain>
    </source>
</reference>
<dbReference type="Proteomes" id="UP000218231">
    <property type="component" value="Unassembled WGS sequence"/>
</dbReference>
<accession>A0A2A2LE39</accession>
<dbReference type="AlphaFoldDB" id="A0A2A2LE39"/>
<evidence type="ECO:0000313" key="1">
    <source>
        <dbReference type="EMBL" id="PAV84375.1"/>
    </source>
</evidence>
<organism evidence="1 2">
    <name type="scientific">Diploscapter pachys</name>
    <dbReference type="NCBI Taxonomy" id="2018661"/>
    <lineage>
        <taxon>Eukaryota</taxon>
        <taxon>Metazoa</taxon>
        <taxon>Ecdysozoa</taxon>
        <taxon>Nematoda</taxon>
        <taxon>Chromadorea</taxon>
        <taxon>Rhabditida</taxon>
        <taxon>Rhabditina</taxon>
        <taxon>Rhabditomorpha</taxon>
        <taxon>Rhabditoidea</taxon>
        <taxon>Rhabditidae</taxon>
        <taxon>Diploscapter</taxon>
    </lineage>
</organism>
<evidence type="ECO:0000313" key="2">
    <source>
        <dbReference type="Proteomes" id="UP000218231"/>
    </source>
</evidence>
<dbReference type="EMBL" id="LIAE01006859">
    <property type="protein sequence ID" value="PAV84375.1"/>
    <property type="molecule type" value="Genomic_DNA"/>
</dbReference>
<comment type="caution">
    <text evidence="1">The sequence shown here is derived from an EMBL/GenBank/DDBJ whole genome shotgun (WGS) entry which is preliminary data.</text>
</comment>
<gene>
    <name evidence="1" type="ORF">WR25_18302</name>
</gene>
<protein>
    <submittedName>
        <fullName evidence="1">Uncharacterized protein</fullName>
    </submittedName>
</protein>
<keyword evidence="2" id="KW-1185">Reference proteome</keyword>
<name>A0A2A2LE39_9BILA</name>